<feature type="transmembrane region" description="Helical" evidence="1">
    <location>
        <begin position="267"/>
        <end position="289"/>
    </location>
</feature>
<dbReference type="InterPro" id="IPR036179">
    <property type="entry name" value="Ig-like_dom_sf"/>
</dbReference>
<evidence type="ECO:0000313" key="3">
    <source>
        <dbReference type="EnsemblMetazoa" id="G33950.3:cds"/>
    </source>
</evidence>
<accession>A0A8W8MLX3</accession>
<dbReference type="SUPFAM" id="SSF48726">
    <property type="entry name" value="Immunoglobulin"/>
    <property type="match status" value="2"/>
</dbReference>
<keyword evidence="1" id="KW-0472">Membrane</keyword>
<dbReference type="Gene3D" id="2.60.40.10">
    <property type="entry name" value="Immunoglobulins"/>
    <property type="match status" value="2"/>
</dbReference>
<name>A0A8W8MLX3_MAGGI</name>
<feature type="signal peptide" evidence="2">
    <location>
        <begin position="1"/>
        <end position="23"/>
    </location>
</feature>
<feature type="chain" id="PRO_5036486730" description="Ig-like domain-containing protein" evidence="2">
    <location>
        <begin position="24"/>
        <end position="347"/>
    </location>
</feature>
<evidence type="ECO:0008006" key="5">
    <source>
        <dbReference type="Google" id="ProtNLM"/>
    </source>
</evidence>
<evidence type="ECO:0000313" key="4">
    <source>
        <dbReference type="Proteomes" id="UP000005408"/>
    </source>
</evidence>
<sequence>MDISSNNMQLLLTGFLFISSISSLTLKTEDVVFEEGDNIILNCTYYKDIQEHILSGGIRWQKQIDDYFKDIALYSPPGGLYPFFAKEMWPLYMNRTKLMAPNISLSAVMNIEDPICSDQGVYRCWIKYLSDNSVKLQTSGSVVKFKSNPKEPENFQLFPNKLDENQSITILCSANVGNPLGNIKIWKISQYNDAPVLIQESKATTNKAENCTEFINVNFTYTVTRDDNEALFRCSSQNNFTQGPGPSMDSLKISQYDGKTVCVTNKWVPIAIVFILISVSFAAASIVLIKNKSASEDDGGYQAHAEIVNTHVYSALQSHQPETGVYSLFNGAPISMVLVVDLIHEFK</sequence>
<keyword evidence="4" id="KW-1185">Reference proteome</keyword>
<dbReference type="EnsemblMetazoa" id="G33950.3">
    <property type="protein sequence ID" value="G33950.3:cds"/>
    <property type="gene ID" value="G33950"/>
</dbReference>
<evidence type="ECO:0000256" key="1">
    <source>
        <dbReference type="SAM" id="Phobius"/>
    </source>
</evidence>
<proteinExistence type="predicted"/>
<keyword evidence="1" id="KW-0812">Transmembrane</keyword>
<keyword evidence="1" id="KW-1133">Transmembrane helix</keyword>
<dbReference type="InterPro" id="IPR013783">
    <property type="entry name" value="Ig-like_fold"/>
</dbReference>
<organism evidence="3 4">
    <name type="scientific">Magallana gigas</name>
    <name type="common">Pacific oyster</name>
    <name type="synonym">Crassostrea gigas</name>
    <dbReference type="NCBI Taxonomy" id="29159"/>
    <lineage>
        <taxon>Eukaryota</taxon>
        <taxon>Metazoa</taxon>
        <taxon>Spiralia</taxon>
        <taxon>Lophotrochozoa</taxon>
        <taxon>Mollusca</taxon>
        <taxon>Bivalvia</taxon>
        <taxon>Autobranchia</taxon>
        <taxon>Pteriomorphia</taxon>
        <taxon>Ostreida</taxon>
        <taxon>Ostreoidea</taxon>
        <taxon>Ostreidae</taxon>
        <taxon>Magallana</taxon>
    </lineage>
</organism>
<evidence type="ECO:0000256" key="2">
    <source>
        <dbReference type="SAM" id="SignalP"/>
    </source>
</evidence>
<dbReference type="Proteomes" id="UP000005408">
    <property type="component" value="Unassembled WGS sequence"/>
</dbReference>
<dbReference type="AlphaFoldDB" id="A0A8W8MLX3"/>
<protein>
    <recommendedName>
        <fullName evidence="5">Ig-like domain-containing protein</fullName>
    </recommendedName>
</protein>
<keyword evidence="2" id="KW-0732">Signal</keyword>
<reference evidence="3" key="1">
    <citation type="submission" date="2022-08" db="UniProtKB">
        <authorList>
            <consortium name="EnsemblMetazoa"/>
        </authorList>
    </citation>
    <scope>IDENTIFICATION</scope>
    <source>
        <strain evidence="3">05x7-T-G4-1.051#20</strain>
    </source>
</reference>